<keyword evidence="3" id="KW-1185">Reference proteome</keyword>
<gene>
    <name evidence="2" type="ORF">GCM10009855_13760</name>
</gene>
<proteinExistence type="predicted"/>
<reference evidence="2 3" key="1">
    <citation type="journal article" date="2019" name="Int. J. Syst. Evol. Microbiol.">
        <title>The Global Catalogue of Microorganisms (GCM) 10K type strain sequencing project: providing services to taxonomists for standard genome sequencing and annotation.</title>
        <authorList>
            <consortium name="The Broad Institute Genomics Platform"/>
            <consortium name="The Broad Institute Genome Sequencing Center for Infectious Disease"/>
            <person name="Wu L."/>
            <person name="Ma J."/>
        </authorList>
    </citation>
    <scope>NUCLEOTIDE SEQUENCE [LARGE SCALE GENOMIC DNA]</scope>
    <source>
        <strain evidence="2 3">JCM 16227</strain>
    </source>
</reference>
<evidence type="ECO:0000313" key="2">
    <source>
        <dbReference type="EMBL" id="GAA2375764.1"/>
    </source>
</evidence>
<comment type="caution">
    <text evidence="2">The sequence shown here is derived from an EMBL/GenBank/DDBJ whole genome shotgun (WGS) entry which is preliminary data.</text>
</comment>
<organism evidence="2 3">
    <name type="scientific">Gordonia cholesterolivorans</name>
    <dbReference type="NCBI Taxonomy" id="559625"/>
    <lineage>
        <taxon>Bacteria</taxon>
        <taxon>Bacillati</taxon>
        <taxon>Actinomycetota</taxon>
        <taxon>Actinomycetes</taxon>
        <taxon>Mycobacteriales</taxon>
        <taxon>Gordoniaceae</taxon>
        <taxon>Gordonia</taxon>
    </lineage>
</organism>
<feature type="chain" id="PRO_5047356977" evidence="1">
    <location>
        <begin position="33"/>
        <end position="127"/>
    </location>
</feature>
<dbReference type="EMBL" id="BAAARB010000005">
    <property type="protein sequence ID" value="GAA2375764.1"/>
    <property type="molecule type" value="Genomic_DNA"/>
</dbReference>
<dbReference type="RefSeq" id="WP_346075562.1">
    <property type="nucleotide sequence ID" value="NZ_BAAARB010000005.1"/>
</dbReference>
<evidence type="ECO:0000256" key="1">
    <source>
        <dbReference type="SAM" id="SignalP"/>
    </source>
</evidence>
<keyword evidence="1" id="KW-0732">Signal</keyword>
<accession>A0ABN3HCE0</accession>
<feature type="signal peptide" evidence="1">
    <location>
        <begin position="1"/>
        <end position="32"/>
    </location>
</feature>
<name>A0ABN3HCE0_9ACTN</name>
<dbReference type="Proteomes" id="UP001501170">
    <property type="component" value="Unassembled WGS sequence"/>
</dbReference>
<evidence type="ECO:0000313" key="3">
    <source>
        <dbReference type="Proteomes" id="UP001501170"/>
    </source>
</evidence>
<protein>
    <submittedName>
        <fullName evidence="2">Uncharacterized protein</fullName>
    </submittedName>
</protein>
<sequence length="127" mass="13459">MPSIKTRIATVATAAAIATGGLVAAVPAQAQAAPGGIATGNYWYEAFAYGVIPSGKAPARVANGRLTIYGGFGMKNVKRIHATPRGAYVDQDGFQRHVYKRTGNHRYHATIMWGAVPIGHSVLTPRR</sequence>